<dbReference type="OrthoDB" id="727118at2759"/>
<dbReference type="KEGG" id="jre:109002593"/>
<keyword evidence="3" id="KW-1185">Reference proteome</keyword>
<keyword evidence="2" id="KW-0677">Repeat</keyword>
<dbReference type="AlphaFoldDB" id="A0A2I4FWC9"/>
<accession>A0A2I4FWC9</accession>
<dbReference type="STRING" id="51240.A0A2I4FWC9"/>
<evidence type="ECO:0000256" key="2">
    <source>
        <dbReference type="ARBA" id="ARBA00022737"/>
    </source>
</evidence>
<dbReference type="Proteomes" id="UP000235220">
    <property type="component" value="Chromosome 10"/>
</dbReference>
<dbReference type="Gramene" id="Jr10_02400_p1">
    <property type="protein sequence ID" value="cds.Jr10_02400_p1"/>
    <property type="gene ID" value="Jr10_02400"/>
</dbReference>
<dbReference type="InterPro" id="IPR001680">
    <property type="entry name" value="WD40_rpt"/>
</dbReference>
<dbReference type="SUPFAM" id="SSF50978">
    <property type="entry name" value="WD40 repeat-like"/>
    <property type="match status" value="1"/>
</dbReference>
<dbReference type="PROSITE" id="PS50082">
    <property type="entry name" value="WD_REPEATS_2"/>
    <property type="match status" value="2"/>
</dbReference>
<name>A0A2I4FWC9_JUGRE</name>
<dbReference type="InterPro" id="IPR036047">
    <property type="entry name" value="F-box-like_dom_sf"/>
</dbReference>
<dbReference type="RefSeq" id="XP_018835946.1">
    <property type="nucleotide sequence ID" value="XM_018980401.2"/>
</dbReference>
<evidence type="ECO:0000256" key="1">
    <source>
        <dbReference type="ARBA" id="ARBA00022574"/>
    </source>
</evidence>
<dbReference type="SMART" id="SM00320">
    <property type="entry name" value="WD40"/>
    <property type="match status" value="5"/>
</dbReference>
<dbReference type="InterPro" id="IPR036322">
    <property type="entry name" value="WD40_repeat_dom_sf"/>
</dbReference>
<dbReference type="PANTHER" id="PTHR22847:SF746">
    <property type="entry name" value="OS01G0185400 PROTEIN"/>
    <property type="match status" value="1"/>
</dbReference>
<evidence type="ECO:0000313" key="4">
    <source>
        <dbReference type="RefSeq" id="XP_018835946.1"/>
    </source>
</evidence>
<proteinExistence type="predicted"/>
<dbReference type="Pfam" id="PF00400">
    <property type="entry name" value="WD40"/>
    <property type="match status" value="4"/>
</dbReference>
<sequence length="539" mass="59225">MAEADPSRPQSTTKITDVDVDSLAHCAGYLNLQDLSNLAMSCKYFKRVAYSDSIWLRWFRALWEGNGVTIWSILNFGMLDSLPATKYFDRDLWNGNRGINQSDSWPKQILSSSSQTLEVREAYMARRTALQQFKFVDPFVADLYTVSQPYSHIAMDKNDVVFSQGSMIGMMKIDSCLSGRQSFIMRSDHNARITCMRLFSLDGTSLFKSDAPGNENILVTSSCDHTIRLWWKGSCQRCFRGHNGPVSILSDKLLGEVGGKVLASGGEDATVRLWSLNSNGKRGQQALKATLYGHEKPVKLMSVAGHKTSLLVTISKNSKVRVWDTATSSAVRSSCCVGMTSVPGAPVKMKCHESMVYVAAGSSVIAIDLRTMQKVLTAAVYRPNLYSVEIMPSKSLICTGGNGSVMLWDIRRNQETLTPEPIVELESHTGPVTFLHMDQYKIVTGGPEDSYVNVLETDTFTQTNTLICCSTEQASTSSGCAGLAVNGYQIVTASYGEEHGLIRFRDFANAACPVVESGDDHASKFWDPQSYSDSGGSDC</sequence>
<organism evidence="3 4">
    <name type="scientific">Juglans regia</name>
    <name type="common">English walnut</name>
    <dbReference type="NCBI Taxonomy" id="51240"/>
    <lineage>
        <taxon>Eukaryota</taxon>
        <taxon>Viridiplantae</taxon>
        <taxon>Streptophyta</taxon>
        <taxon>Embryophyta</taxon>
        <taxon>Tracheophyta</taxon>
        <taxon>Spermatophyta</taxon>
        <taxon>Magnoliopsida</taxon>
        <taxon>eudicotyledons</taxon>
        <taxon>Gunneridae</taxon>
        <taxon>Pentapetalae</taxon>
        <taxon>rosids</taxon>
        <taxon>fabids</taxon>
        <taxon>Fagales</taxon>
        <taxon>Juglandaceae</taxon>
        <taxon>Juglans</taxon>
    </lineage>
</organism>
<dbReference type="GeneID" id="109002593"/>
<dbReference type="SUPFAM" id="SSF81383">
    <property type="entry name" value="F-box domain"/>
    <property type="match status" value="1"/>
</dbReference>
<dbReference type="InterPro" id="IPR015943">
    <property type="entry name" value="WD40/YVTN_repeat-like_dom_sf"/>
</dbReference>
<reference evidence="4" key="1">
    <citation type="submission" date="2025-08" db="UniProtKB">
        <authorList>
            <consortium name="RefSeq"/>
        </authorList>
    </citation>
    <scope>IDENTIFICATION</scope>
    <source>
        <tissue evidence="4">Leaves</tissue>
    </source>
</reference>
<dbReference type="PANTHER" id="PTHR22847">
    <property type="entry name" value="WD40 REPEAT PROTEIN"/>
    <property type="match status" value="1"/>
</dbReference>
<dbReference type="Gene3D" id="2.130.10.10">
    <property type="entry name" value="YVTN repeat-like/Quinoprotein amine dehydrogenase"/>
    <property type="match status" value="3"/>
</dbReference>
<protein>
    <submittedName>
        <fullName evidence="4">Uncharacterized protein LOC109002593 isoform X1</fullName>
    </submittedName>
</protein>
<keyword evidence="1" id="KW-0853">WD repeat</keyword>
<evidence type="ECO:0000313" key="3">
    <source>
        <dbReference type="Proteomes" id="UP000235220"/>
    </source>
</evidence>
<gene>
    <name evidence="4" type="primary">LOC109002593</name>
</gene>